<dbReference type="PROSITE" id="PS01187">
    <property type="entry name" value="EGF_CA"/>
    <property type="match status" value="3"/>
</dbReference>
<accession>A0A6A1QEE5</accession>
<evidence type="ECO:0000256" key="5">
    <source>
        <dbReference type="ARBA" id="ARBA00022536"/>
    </source>
</evidence>
<dbReference type="FunFam" id="2.10.25.10:FF:000030">
    <property type="entry name" value="Signal peptide, CUB domain and EGF-like domain-containing 2"/>
    <property type="match status" value="1"/>
</dbReference>
<dbReference type="Gene3D" id="2.10.25.10">
    <property type="entry name" value="Laminin"/>
    <property type="match status" value="8"/>
</dbReference>
<dbReference type="Pfam" id="PF12947">
    <property type="entry name" value="EGF_3"/>
    <property type="match status" value="1"/>
</dbReference>
<evidence type="ECO:0000256" key="15">
    <source>
        <dbReference type="PROSITE-ProRule" id="PRU00076"/>
    </source>
</evidence>
<protein>
    <recommendedName>
        <fullName evidence="12">Signal peptide, CUB and EGF-like domain-containing protein 2</fullName>
    </recommendedName>
    <alternativeName>
        <fullName evidence="14">Protein CEGP1</fullName>
    </alternativeName>
    <alternativeName>
        <fullName evidence="13">Scube/You</fullName>
    </alternativeName>
</protein>
<dbReference type="GO" id="GO:0005615">
    <property type="term" value="C:extracellular space"/>
    <property type="evidence" value="ECO:0007669"/>
    <property type="project" value="TreeGrafter"/>
</dbReference>
<dbReference type="Proteomes" id="UP000437017">
    <property type="component" value="Unassembled WGS sequence"/>
</dbReference>
<proteinExistence type="predicted"/>
<sequence>LGAPYQELLCSFADVDECAQGLDDCHTNALCQNTPTSYKCSCRPGYQGEGRQCEDIDECENELNGGCVHDCLNIPGNYRCTCFDGFMLAHDGHNCLDVDECLENNGGCQHTCVNVMGSYECRCKEGFFLSDNQHTCIHRSEEGLSCMNKNHGCSHICKEAPRGSVACECRPGFELAKNQRDCTWDEQSDSFSLRTVLFASLAEREDAAPEVMESNATSVADGDKRVKRRLLMEEMNGEEWHLAGDTGRSGSRSAGAGGDCRHSAVAGREGIRSSDVIILEKARPGLNKTDLSIASGFNRYDLTTAAAFSCNYDRSFSFQGKEANCLFLTSVAETCAVNNGGCDRTCKDTSTGVHCSCPVGFSLQLDGKTCKDIDECQTRNGGCDHFCKNTVGSFDCSCKKGFKLLTDEKSCQDVDECSLDRTCDHSCVNHPGTFACACNKGYTLYGFTHCGDTNECSVNNGGCQQVCVNTVGSYECRCHSAHKLHWNKKDCVEVEGVLPTSVSPHVSLQCGKSGGGDRCFLRCLSGIHLSSGESKQQKSNDSAFGDVATVRTSVTFKLNEGKCSLKKADLFPEGLRPVLPEKHSSVKESFRYANLTCSSGKQVPGAPGRPSTPKEMFITVEFELETNQKEVTASCDPSCIIKRTEKRLRKAIRTLRKAAHREQFHLQLSGVDLEVAKKSPQTSEHWAESCGVGQGHVGNQCGEWPAGRDILANRTVLSSKNTKGNQKQVWPILSPQASSREHLGHPHSFENYMWSVAGLEHTTMEYKNAAFYVQMEPSKMRKGKSRANHAQDQKILGPWRLQKLGMRLNVEVCANLVNIPRMALHPASSVPWAHSSLKLAVLPAFPVEEGSSPNTWEPLPSRTVKPEFNVHLDISTTPPLTDVFVAQQEHRRCGGELGDFTGYIESPNYPGNYPANTECTWTINPPPKRRILIVVPEIFLPIEDDCGDYLVMRKTASSNSVTTYETCQTYERPIAFTSRSKKLWIQFKSNEGNSARGFQVPYVTYDEDYQELIEDIVRDGRLYASENHQEILKNYFKYTAQESREMFPRSFIRLLRSKVSRFLRPYK</sequence>
<feature type="domain" description="EGF-like" evidence="17">
    <location>
        <begin position="97"/>
        <end position="133"/>
    </location>
</feature>
<evidence type="ECO:0000256" key="13">
    <source>
        <dbReference type="ARBA" id="ARBA00076123"/>
    </source>
</evidence>
<feature type="domain" description="EGF-like" evidence="17">
    <location>
        <begin position="413"/>
        <end position="451"/>
    </location>
</feature>
<dbReference type="PROSITE" id="PS01186">
    <property type="entry name" value="EGF_2"/>
    <property type="match status" value="4"/>
</dbReference>
<reference evidence="18 19" key="1">
    <citation type="journal article" date="2019" name="PLoS ONE">
        <title>Genomic analyses reveal an absence of contemporary introgressive admixture between fin whales and blue whales, despite known hybrids.</title>
        <authorList>
            <person name="Westbury M.V."/>
            <person name="Petersen B."/>
            <person name="Lorenzen E.D."/>
        </authorList>
    </citation>
    <scope>NUCLEOTIDE SEQUENCE [LARGE SCALE GENOMIC DNA]</scope>
    <source>
        <strain evidence="18">FinWhale-01</strain>
    </source>
</reference>
<dbReference type="GO" id="GO:0005509">
    <property type="term" value="F:calcium ion binding"/>
    <property type="evidence" value="ECO:0007669"/>
    <property type="project" value="InterPro"/>
</dbReference>
<evidence type="ECO:0000256" key="11">
    <source>
        <dbReference type="ARBA" id="ARBA00023180"/>
    </source>
</evidence>
<name>A0A6A1QEE5_BALPH</name>
<dbReference type="AlphaFoldDB" id="A0A6A1QEE5"/>
<keyword evidence="8" id="KW-0106">Calcium</keyword>
<keyword evidence="4" id="KW-0964">Secreted</keyword>
<comment type="caution">
    <text evidence="18">The sequence shown here is derived from an EMBL/GenBank/DDBJ whole genome shotgun (WGS) entry which is preliminary data.</text>
</comment>
<dbReference type="Pfam" id="PF14670">
    <property type="entry name" value="FXa_inhibition"/>
    <property type="match status" value="5"/>
</dbReference>
<keyword evidence="6" id="KW-0732">Signal</keyword>
<dbReference type="InterPro" id="IPR024731">
    <property type="entry name" value="NELL2-like_EGF"/>
</dbReference>
<dbReference type="Pfam" id="PF00431">
    <property type="entry name" value="CUB"/>
    <property type="match status" value="1"/>
</dbReference>
<dbReference type="InterPro" id="IPR049883">
    <property type="entry name" value="NOTCH1_EGF-like"/>
</dbReference>
<keyword evidence="3" id="KW-0217">Developmental protein</keyword>
<gene>
    <name evidence="18" type="ORF">E2I00_012325</name>
</gene>
<dbReference type="SMART" id="SM00179">
    <property type="entry name" value="EGF_CA"/>
    <property type="match status" value="6"/>
</dbReference>
<dbReference type="EMBL" id="SGJD01000380">
    <property type="protein sequence ID" value="KAB0405413.1"/>
    <property type="molecule type" value="Genomic_DNA"/>
</dbReference>
<evidence type="ECO:0000313" key="19">
    <source>
        <dbReference type="Proteomes" id="UP000437017"/>
    </source>
</evidence>
<dbReference type="GO" id="GO:0007165">
    <property type="term" value="P:signal transduction"/>
    <property type="evidence" value="ECO:0007669"/>
    <property type="project" value="TreeGrafter"/>
</dbReference>
<dbReference type="FunFam" id="2.10.25.10:FF:000037">
    <property type="entry name" value="Signal peptide, CUB domain and EGF-like domain-containing 2"/>
    <property type="match status" value="1"/>
</dbReference>
<dbReference type="InterPro" id="IPR018097">
    <property type="entry name" value="EGF_Ca-bd_CS"/>
</dbReference>
<dbReference type="CDD" id="cd00054">
    <property type="entry name" value="EGF_CA"/>
    <property type="match status" value="2"/>
</dbReference>
<keyword evidence="19" id="KW-1185">Reference proteome</keyword>
<keyword evidence="11" id="KW-0325">Glycoprotein</keyword>
<feature type="non-terminal residue" evidence="18">
    <location>
        <position position="1"/>
    </location>
</feature>
<dbReference type="Gene3D" id="2.60.120.290">
    <property type="entry name" value="Spermadhesin, CUB domain"/>
    <property type="match status" value="1"/>
</dbReference>
<comment type="caution">
    <text evidence="15">Lacks conserved residue(s) required for the propagation of feature annotation.</text>
</comment>
<dbReference type="GO" id="GO:0009986">
    <property type="term" value="C:cell surface"/>
    <property type="evidence" value="ECO:0007669"/>
    <property type="project" value="UniProtKB-SubCell"/>
</dbReference>
<dbReference type="InterPro" id="IPR026823">
    <property type="entry name" value="cEGF"/>
</dbReference>
<evidence type="ECO:0000256" key="2">
    <source>
        <dbReference type="ARBA" id="ARBA00004613"/>
    </source>
</evidence>
<dbReference type="SUPFAM" id="SSF57196">
    <property type="entry name" value="EGF/Laminin"/>
    <property type="match status" value="2"/>
</dbReference>
<keyword evidence="5 15" id="KW-0245">EGF-like domain</keyword>
<evidence type="ECO:0000256" key="7">
    <source>
        <dbReference type="ARBA" id="ARBA00022737"/>
    </source>
</evidence>
<organism evidence="18 19">
    <name type="scientific">Balaenoptera physalus</name>
    <name type="common">Fin whale</name>
    <name type="synonym">Balaena physalus</name>
    <dbReference type="NCBI Taxonomy" id="9770"/>
    <lineage>
        <taxon>Eukaryota</taxon>
        <taxon>Metazoa</taxon>
        <taxon>Chordata</taxon>
        <taxon>Craniata</taxon>
        <taxon>Vertebrata</taxon>
        <taxon>Euteleostomi</taxon>
        <taxon>Mammalia</taxon>
        <taxon>Eutheria</taxon>
        <taxon>Laurasiatheria</taxon>
        <taxon>Artiodactyla</taxon>
        <taxon>Whippomorpha</taxon>
        <taxon>Cetacea</taxon>
        <taxon>Mysticeti</taxon>
        <taxon>Balaenopteridae</taxon>
        <taxon>Balaenoptera</taxon>
    </lineage>
</organism>
<comment type="subcellular location">
    <subcellularLocation>
        <location evidence="1">Cell surface</location>
    </subcellularLocation>
    <subcellularLocation>
        <location evidence="2">Secreted</location>
    </subcellularLocation>
</comment>
<dbReference type="FunFam" id="2.10.25.10:FF:000032">
    <property type="entry name" value="signal peptide, CUB and EGF-like domain-containing protein 2 isoform X1"/>
    <property type="match status" value="1"/>
</dbReference>
<keyword evidence="10 15" id="KW-1015">Disulfide bond</keyword>
<dbReference type="PROSITE" id="PS00010">
    <property type="entry name" value="ASX_HYDROXYL"/>
    <property type="match status" value="4"/>
</dbReference>
<feature type="domain" description="EGF-like" evidence="17">
    <location>
        <begin position="14"/>
        <end position="54"/>
    </location>
</feature>
<feature type="domain" description="CUB" evidence="16">
    <location>
        <begin position="893"/>
        <end position="1005"/>
    </location>
</feature>
<evidence type="ECO:0000313" key="18">
    <source>
        <dbReference type="EMBL" id="KAB0405413.1"/>
    </source>
</evidence>
<dbReference type="InterPro" id="IPR000742">
    <property type="entry name" value="EGF"/>
</dbReference>
<dbReference type="CDD" id="cd00041">
    <property type="entry name" value="CUB"/>
    <property type="match status" value="1"/>
</dbReference>
<dbReference type="OrthoDB" id="4062651at2759"/>
<dbReference type="InterPro" id="IPR000859">
    <property type="entry name" value="CUB_dom"/>
</dbReference>
<evidence type="ECO:0000256" key="1">
    <source>
        <dbReference type="ARBA" id="ARBA00004241"/>
    </source>
</evidence>
<dbReference type="PANTHER" id="PTHR24046">
    <property type="entry name" value="SIGNAL PEPTIDE, CUB AND EGF-LIKE DOMAIN-CONTAINING"/>
    <property type="match status" value="1"/>
</dbReference>
<dbReference type="SMART" id="SM00042">
    <property type="entry name" value="CUB"/>
    <property type="match status" value="1"/>
</dbReference>
<dbReference type="InterPro" id="IPR000152">
    <property type="entry name" value="EGF-type_Asp/Asn_hydroxyl_site"/>
</dbReference>
<dbReference type="InterPro" id="IPR001881">
    <property type="entry name" value="EGF-like_Ca-bd_dom"/>
</dbReference>
<dbReference type="Pfam" id="PF12662">
    <property type="entry name" value="cEGF"/>
    <property type="match status" value="1"/>
</dbReference>
<dbReference type="SUPFAM" id="SSF49854">
    <property type="entry name" value="Spermadhesin, CUB domain"/>
    <property type="match status" value="1"/>
</dbReference>
<keyword evidence="9" id="KW-0446">Lipid-binding</keyword>
<evidence type="ECO:0000259" key="16">
    <source>
        <dbReference type="PROSITE" id="PS01180"/>
    </source>
</evidence>
<dbReference type="FunFam" id="2.10.25.10:FF:000199">
    <property type="entry name" value="signal peptide, CUB and EGF-like domain-containing protein 2 isoform X2"/>
    <property type="match status" value="1"/>
</dbReference>
<dbReference type="FunFam" id="2.10.25.10:FF:000008">
    <property type="entry name" value="Signal peptide, CUB domain, EGF-like 2"/>
    <property type="match status" value="1"/>
</dbReference>
<evidence type="ECO:0000256" key="12">
    <source>
        <dbReference type="ARBA" id="ARBA00067359"/>
    </source>
</evidence>
<dbReference type="GO" id="GO:0008289">
    <property type="term" value="F:lipid binding"/>
    <property type="evidence" value="ECO:0007669"/>
    <property type="project" value="UniProtKB-KW"/>
</dbReference>
<dbReference type="SUPFAM" id="SSF57184">
    <property type="entry name" value="Growth factor receptor domain"/>
    <property type="match status" value="2"/>
</dbReference>
<dbReference type="PANTHER" id="PTHR24046:SF3">
    <property type="entry name" value="SIGNAL PEPTIDE, CUB AND EGF-LIKE DOMAIN-CONTAINING PROTEIN 2"/>
    <property type="match status" value="1"/>
</dbReference>
<keyword evidence="7" id="KW-0677">Repeat</keyword>
<evidence type="ECO:0000256" key="14">
    <source>
        <dbReference type="ARBA" id="ARBA00080914"/>
    </source>
</evidence>
<evidence type="ECO:0000256" key="9">
    <source>
        <dbReference type="ARBA" id="ARBA00023121"/>
    </source>
</evidence>
<dbReference type="PROSITE" id="PS50026">
    <property type="entry name" value="EGF_3"/>
    <property type="match status" value="3"/>
</dbReference>
<dbReference type="PROSITE" id="PS01180">
    <property type="entry name" value="CUB"/>
    <property type="match status" value="1"/>
</dbReference>
<dbReference type="Pfam" id="PF07645">
    <property type="entry name" value="EGF_CA"/>
    <property type="match status" value="1"/>
</dbReference>
<dbReference type="InterPro" id="IPR009030">
    <property type="entry name" value="Growth_fac_rcpt_cys_sf"/>
</dbReference>
<evidence type="ECO:0000256" key="10">
    <source>
        <dbReference type="ARBA" id="ARBA00023157"/>
    </source>
</evidence>
<evidence type="ECO:0000256" key="6">
    <source>
        <dbReference type="ARBA" id="ARBA00022729"/>
    </source>
</evidence>
<dbReference type="FunFam" id="2.10.25.10:FF:000028">
    <property type="entry name" value="Signal peptide, CUB domain and EGF-like domain-containing 2"/>
    <property type="match status" value="1"/>
</dbReference>
<dbReference type="InterPro" id="IPR035914">
    <property type="entry name" value="Sperma_CUB_dom_sf"/>
</dbReference>
<dbReference type="FunFam" id="2.60.120.290:FF:000002">
    <property type="entry name" value="Signal peptide, CUB domain and EGF-like domain-containing 2"/>
    <property type="match status" value="1"/>
</dbReference>
<evidence type="ECO:0000259" key="17">
    <source>
        <dbReference type="PROSITE" id="PS50026"/>
    </source>
</evidence>
<dbReference type="SMART" id="SM00181">
    <property type="entry name" value="EGF"/>
    <property type="match status" value="8"/>
</dbReference>
<dbReference type="FunFam" id="2.10.25.10:FF:000035">
    <property type="entry name" value="Signal peptide, CUB domain and EGF-like domain-containing 2"/>
    <property type="match status" value="1"/>
</dbReference>
<dbReference type="FunFam" id="2.10.25.10:FF:000237">
    <property type="entry name" value="Signal peptide, CUB domain and EGF like domain containing 2"/>
    <property type="match status" value="1"/>
</dbReference>
<evidence type="ECO:0000256" key="8">
    <source>
        <dbReference type="ARBA" id="ARBA00022837"/>
    </source>
</evidence>
<evidence type="ECO:0000256" key="4">
    <source>
        <dbReference type="ARBA" id="ARBA00022525"/>
    </source>
</evidence>
<dbReference type="InterPro" id="IPR052071">
    <property type="entry name" value="SCUB_EGF-like_domain"/>
</dbReference>
<evidence type="ECO:0000256" key="3">
    <source>
        <dbReference type="ARBA" id="ARBA00022473"/>
    </source>
</evidence>
<feature type="disulfide bond" evidence="15">
    <location>
        <begin position="417"/>
        <end position="427"/>
    </location>
</feature>